<dbReference type="OrthoDB" id="1933376at2"/>
<accession>A0A544TPQ3</accession>
<gene>
    <name evidence="3" type="ORF">FG384_12190</name>
</gene>
<proteinExistence type="predicted"/>
<dbReference type="InterPro" id="IPR025184">
    <property type="entry name" value="AadA_C"/>
</dbReference>
<feature type="domain" description="Adenylyltransferase AadA C-terminal" evidence="2">
    <location>
        <begin position="201"/>
        <end position="267"/>
    </location>
</feature>
<sequence>MSLKKRSNFMDSKIPIPVQNILSEYISLFQEQIPNTLEGLYLHGSIALNAYINGSSDIDFITIVNRHLTEEEVKILSNIHRELKNKFKKTGMDGCYLLWEDIGKKQTETKKCLYVNEGKIGWSNHGINPTTWWILRDKGISIIGPEITSFHFDVDESALADYVLTNMNTYWLNRMNTIARFKRLVPLLPNKLVDQEVQWSITGMLRQFYTLREHEIISKVDAGKNAINYMPERWHNIIKEAVSIREGLNIRYCKSKKQRINDTIQCMNYILDYCNNMNINKV</sequence>
<dbReference type="Pfam" id="PF13427">
    <property type="entry name" value="AadA_C"/>
    <property type="match status" value="1"/>
</dbReference>
<reference evidence="3 4" key="1">
    <citation type="submission" date="2019-06" db="EMBL/GenBank/DDBJ databases">
        <title>Psychrobacillus vulpis sp. nov., a new species isolated from feces of a red fox that inhabits in The Tablas de Daimiel Natural Park, Albacete, Spain.</title>
        <authorList>
            <person name="Rodriguez M."/>
            <person name="Reina J.C."/>
            <person name="Bejar V."/>
            <person name="Llamas I."/>
        </authorList>
    </citation>
    <scope>NUCLEOTIDE SEQUENCE [LARGE SCALE GENOMIC DNA]</scope>
    <source>
        <strain evidence="3 4">Z8</strain>
    </source>
</reference>
<evidence type="ECO:0000256" key="1">
    <source>
        <dbReference type="ARBA" id="ARBA00022679"/>
    </source>
</evidence>
<dbReference type="Proteomes" id="UP000316626">
    <property type="component" value="Unassembled WGS sequence"/>
</dbReference>
<evidence type="ECO:0000313" key="3">
    <source>
        <dbReference type="EMBL" id="TQR19405.1"/>
    </source>
</evidence>
<evidence type="ECO:0000313" key="4">
    <source>
        <dbReference type="Proteomes" id="UP000316626"/>
    </source>
</evidence>
<dbReference type="AlphaFoldDB" id="A0A544TPQ3"/>
<dbReference type="SUPFAM" id="SSF81301">
    <property type="entry name" value="Nucleotidyltransferase"/>
    <property type="match status" value="1"/>
</dbReference>
<dbReference type="EMBL" id="VDGI01000013">
    <property type="protein sequence ID" value="TQR19405.1"/>
    <property type="molecule type" value="Genomic_DNA"/>
</dbReference>
<dbReference type="GO" id="GO:0016740">
    <property type="term" value="F:transferase activity"/>
    <property type="evidence" value="ECO:0007669"/>
    <property type="project" value="UniProtKB-KW"/>
</dbReference>
<keyword evidence="1" id="KW-0808">Transferase</keyword>
<keyword evidence="4" id="KW-1185">Reference proteome</keyword>
<evidence type="ECO:0000259" key="2">
    <source>
        <dbReference type="Pfam" id="PF13427"/>
    </source>
</evidence>
<protein>
    <submittedName>
        <fullName evidence="3">DUF4111 domain-containing protein</fullName>
    </submittedName>
</protein>
<name>A0A544TPQ3_9BACI</name>
<comment type="caution">
    <text evidence="3">The sequence shown here is derived from an EMBL/GenBank/DDBJ whole genome shotgun (WGS) entry which is preliminary data.</text>
</comment>
<dbReference type="InterPro" id="IPR043519">
    <property type="entry name" value="NT_sf"/>
</dbReference>
<organism evidence="3 4">
    <name type="scientific">Psychrobacillus vulpis</name>
    <dbReference type="NCBI Taxonomy" id="2325572"/>
    <lineage>
        <taxon>Bacteria</taxon>
        <taxon>Bacillati</taxon>
        <taxon>Bacillota</taxon>
        <taxon>Bacilli</taxon>
        <taxon>Bacillales</taxon>
        <taxon>Bacillaceae</taxon>
        <taxon>Psychrobacillus</taxon>
    </lineage>
</organism>